<dbReference type="Proteomes" id="UP000325902">
    <property type="component" value="Unassembled WGS sequence"/>
</dbReference>
<dbReference type="EMBL" id="VCHE01000114">
    <property type="protein sequence ID" value="KAB2570996.1"/>
    <property type="molecule type" value="Genomic_DNA"/>
</dbReference>
<evidence type="ECO:0000256" key="2">
    <source>
        <dbReference type="ARBA" id="ARBA00023445"/>
    </source>
</evidence>
<dbReference type="PANTHER" id="PTHR10366:SF564">
    <property type="entry name" value="STEROL-4-ALPHA-CARBOXYLATE 3-DEHYDROGENASE, DECARBOXYLATING"/>
    <property type="match status" value="1"/>
</dbReference>
<evidence type="ECO:0000259" key="3">
    <source>
        <dbReference type="Pfam" id="PF01370"/>
    </source>
</evidence>
<accession>A0A5N5D064</accession>
<dbReference type="CDD" id="cd05227">
    <property type="entry name" value="AR_SDR_e"/>
    <property type="match status" value="1"/>
</dbReference>
<comment type="similarity">
    <text evidence="2">Belongs to the NAD(P)-dependent epimerase/dehydratase family. Dihydroflavonol-4-reductase subfamily.</text>
</comment>
<dbReference type="Gene3D" id="3.40.50.720">
    <property type="entry name" value="NAD(P)-binding Rossmann-like Domain"/>
    <property type="match status" value="1"/>
</dbReference>
<feature type="domain" description="NAD-dependent epimerase/dehydratase" evidence="3">
    <location>
        <begin position="4"/>
        <end position="261"/>
    </location>
</feature>
<dbReference type="AlphaFoldDB" id="A0A5N5D064"/>
<dbReference type="FunFam" id="3.40.50.720:FF:000191">
    <property type="entry name" value="Methylglyoxal reductase (NADPH-dependent)"/>
    <property type="match status" value="1"/>
</dbReference>
<dbReference type="SUPFAM" id="SSF51735">
    <property type="entry name" value="NAD(P)-binding Rossmann-fold domains"/>
    <property type="match status" value="1"/>
</dbReference>
<evidence type="ECO:0000256" key="1">
    <source>
        <dbReference type="ARBA" id="ARBA00023002"/>
    </source>
</evidence>
<evidence type="ECO:0000313" key="4">
    <source>
        <dbReference type="EMBL" id="KAB2570996.1"/>
    </source>
</evidence>
<evidence type="ECO:0000313" key="5">
    <source>
        <dbReference type="Proteomes" id="UP000325902"/>
    </source>
</evidence>
<dbReference type="GO" id="GO:0016616">
    <property type="term" value="F:oxidoreductase activity, acting on the CH-OH group of donors, NAD or NADP as acceptor"/>
    <property type="evidence" value="ECO:0007669"/>
    <property type="project" value="TreeGrafter"/>
</dbReference>
<dbReference type="InterPro" id="IPR036291">
    <property type="entry name" value="NAD(P)-bd_dom_sf"/>
</dbReference>
<reference evidence="4 5" key="1">
    <citation type="journal article" date="2019" name="Sci. Rep.">
        <title>A multi-omics analysis of the grapevine pathogen Lasiodiplodia theobromae reveals that temperature affects the expression of virulence- and pathogenicity-related genes.</title>
        <authorList>
            <person name="Felix C."/>
            <person name="Meneses R."/>
            <person name="Goncalves M.F.M."/>
            <person name="Tilleman L."/>
            <person name="Duarte A.S."/>
            <person name="Jorrin-Novo J.V."/>
            <person name="Van de Peer Y."/>
            <person name="Deforce D."/>
            <person name="Van Nieuwerburgh F."/>
            <person name="Esteves A.C."/>
            <person name="Alves A."/>
        </authorList>
    </citation>
    <scope>NUCLEOTIDE SEQUENCE [LARGE SCALE GENOMIC DNA]</scope>
    <source>
        <strain evidence="4 5">LA-SOL3</strain>
    </source>
</reference>
<gene>
    <name evidence="4" type="primary">azaE_1</name>
    <name evidence="4" type="ORF">DBV05_g10309</name>
</gene>
<keyword evidence="1" id="KW-0560">Oxidoreductase</keyword>
<name>A0A5N5D064_9PEZI</name>
<dbReference type="InterPro" id="IPR001509">
    <property type="entry name" value="Epimerase_deHydtase"/>
</dbReference>
<keyword evidence="5" id="KW-1185">Reference proteome</keyword>
<proteinExistence type="inferred from homology"/>
<dbReference type="InterPro" id="IPR050425">
    <property type="entry name" value="NAD(P)_dehydrat-like"/>
</dbReference>
<dbReference type="PANTHER" id="PTHR10366">
    <property type="entry name" value="NAD DEPENDENT EPIMERASE/DEHYDRATASE"/>
    <property type="match status" value="1"/>
</dbReference>
<comment type="caution">
    <text evidence="4">The sequence shown here is derived from an EMBL/GenBank/DDBJ whole genome shotgun (WGS) entry which is preliminary data.</text>
</comment>
<dbReference type="OrthoDB" id="2735536at2759"/>
<organism evidence="4 5">
    <name type="scientific">Lasiodiplodia theobromae</name>
    <dbReference type="NCBI Taxonomy" id="45133"/>
    <lineage>
        <taxon>Eukaryota</taxon>
        <taxon>Fungi</taxon>
        <taxon>Dikarya</taxon>
        <taxon>Ascomycota</taxon>
        <taxon>Pezizomycotina</taxon>
        <taxon>Dothideomycetes</taxon>
        <taxon>Dothideomycetes incertae sedis</taxon>
        <taxon>Botryosphaeriales</taxon>
        <taxon>Botryosphaeriaceae</taxon>
        <taxon>Lasiodiplodia</taxon>
    </lineage>
</organism>
<protein>
    <submittedName>
        <fullName evidence="4">Ketoreductase azaE</fullName>
    </submittedName>
</protein>
<sequence length="340" mass="37243">MARVLLTGGSGFLATHILKVLLERGYSVVTTVRSPEKAIKIKQAYPTYGKDRLDTCIVEDISKENAFDNAVLSTPPFDAVIHSASPFHYNVTDVQTQLLDPAVMGTTGILKSIQKGAPSVKRVVVTSSFAAVLDMFKGTRPGYEYSEKDWNPVTHEQALTGAGLGYTASKTFAERAAWEFMEKEKPNFTLATMNPPLVYGPVLHHIESLAALNTSNQRIRDFVLGKSKTEIPETGLFIWVDVRDLALAHVRALEVPEAGGKRFLVSPGHCSNREMVDIIRKNFDEYRDRLPPADAPGGDYPAEGVFTIDNSRVKDILGIEFTSLDKCIVDTVGSLKALGA</sequence>
<dbReference type="Pfam" id="PF01370">
    <property type="entry name" value="Epimerase"/>
    <property type="match status" value="1"/>
</dbReference>